<organism evidence="1 2">
    <name type="scientific">Diphasiastrum complanatum</name>
    <name type="common">Issler's clubmoss</name>
    <name type="synonym">Lycopodium complanatum</name>
    <dbReference type="NCBI Taxonomy" id="34168"/>
    <lineage>
        <taxon>Eukaryota</taxon>
        <taxon>Viridiplantae</taxon>
        <taxon>Streptophyta</taxon>
        <taxon>Embryophyta</taxon>
        <taxon>Tracheophyta</taxon>
        <taxon>Lycopodiopsida</taxon>
        <taxon>Lycopodiales</taxon>
        <taxon>Lycopodiaceae</taxon>
        <taxon>Lycopodioideae</taxon>
        <taxon>Diphasiastrum</taxon>
    </lineage>
</organism>
<protein>
    <submittedName>
        <fullName evidence="1">Uncharacterized protein</fullName>
    </submittedName>
</protein>
<dbReference type="EMBL" id="CM055101">
    <property type="protein sequence ID" value="KAJ7541329.1"/>
    <property type="molecule type" value="Genomic_DNA"/>
</dbReference>
<evidence type="ECO:0000313" key="2">
    <source>
        <dbReference type="Proteomes" id="UP001162992"/>
    </source>
</evidence>
<reference evidence="2" key="1">
    <citation type="journal article" date="2024" name="Proc. Natl. Acad. Sci. U.S.A.">
        <title>Extraordinary preservation of gene collinearity over three hundred million years revealed in homosporous lycophytes.</title>
        <authorList>
            <person name="Li C."/>
            <person name="Wickell D."/>
            <person name="Kuo L.Y."/>
            <person name="Chen X."/>
            <person name="Nie B."/>
            <person name="Liao X."/>
            <person name="Peng D."/>
            <person name="Ji J."/>
            <person name="Jenkins J."/>
            <person name="Williams M."/>
            <person name="Shu S."/>
            <person name="Plott C."/>
            <person name="Barry K."/>
            <person name="Rajasekar S."/>
            <person name="Grimwood J."/>
            <person name="Han X."/>
            <person name="Sun S."/>
            <person name="Hou Z."/>
            <person name="He W."/>
            <person name="Dai G."/>
            <person name="Sun C."/>
            <person name="Schmutz J."/>
            <person name="Leebens-Mack J.H."/>
            <person name="Li F.W."/>
            <person name="Wang L."/>
        </authorList>
    </citation>
    <scope>NUCLEOTIDE SEQUENCE [LARGE SCALE GENOMIC DNA]</scope>
    <source>
        <strain evidence="2">cv. PW_Plant_1</strain>
    </source>
</reference>
<name>A0ACC2CHI3_DIPCM</name>
<comment type="caution">
    <text evidence="1">The sequence shown here is derived from an EMBL/GenBank/DDBJ whole genome shotgun (WGS) entry which is preliminary data.</text>
</comment>
<keyword evidence="2" id="KW-1185">Reference proteome</keyword>
<dbReference type="Proteomes" id="UP001162992">
    <property type="component" value="Chromosome 10"/>
</dbReference>
<proteinExistence type="predicted"/>
<evidence type="ECO:0000313" key="1">
    <source>
        <dbReference type="EMBL" id="KAJ7541329.1"/>
    </source>
</evidence>
<gene>
    <name evidence="1" type="ORF">O6H91_10G055000</name>
</gene>
<accession>A0ACC2CHI3</accession>
<sequence length="242" mass="26418">MFLLGALGIGLSGVFGGFVLLLVAELYYLLCWKRKSIVNPTVNSTGHGSLFLNGDRIADQSRDVSVSPRGNQIPAANFHAELVTKLFPLGVNGDMSVMQLNQLLGPPRLLFTIKEETKEDLDSEDAKSKDRSRSTECIIFISSEYATPEETPFATPPSSPPFSPPRSPISSPSLIPTLPLPNPSIRASSQPPQCSRHHHLDPMRACASTATVAQRPPSPPWDYSLHASLHSPSKIRPFIFYS</sequence>